<dbReference type="PROSITE" id="PS50936">
    <property type="entry name" value="ENGC_GTPASE"/>
    <property type="match status" value="1"/>
</dbReference>
<protein>
    <recommendedName>
        <fullName evidence="1">EngC GTPase domain-containing protein</fullName>
    </recommendedName>
</protein>
<dbReference type="AlphaFoldDB" id="W1XT42"/>
<comment type="caution">
    <text evidence="2">The sequence shown here is derived from an EMBL/GenBank/DDBJ whole genome shotgun (WGS) entry which is preliminary data.</text>
</comment>
<dbReference type="SUPFAM" id="SSF52540">
    <property type="entry name" value="P-loop containing nucleoside triphosphate hydrolases"/>
    <property type="match status" value="1"/>
</dbReference>
<sequence length="55" mass="6263">LNAVDPKFAFQTGEVSDKIKRGKHTTRHASLYSLDSDSFIMDTPGFIKLYHDFCI</sequence>
<gene>
    <name evidence="2" type="ORF">Q604_UNBC12909G0001</name>
</gene>
<feature type="domain" description="EngC GTPase" evidence="1">
    <location>
        <begin position="1"/>
        <end position="47"/>
    </location>
</feature>
<organism evidence="2">
    <name type="scientific">human gut metagenome</name>
    <dbReference type="NCBI Taxonomy" id="408170"/>
    <lineage>
        <taxon>unclassified sequences</taxon>
        <taxon>metagenomes</taxon>
        <taxon>organismal metagenomes</taxon>
    </lineage>
</organism>
<name>W1XT42_9ZZZZ</name>
<proteinExistence type="predicted"/>
<dbReference type="GO" id="GO:0003924">
    <property type="term" value="F:GTPase activity"/>
    <property type="evidence" value="ECO:0007669"/>
    <property type="project" value="InterPro"/>
</dbReference>
<dbReference type="Gene3D" id="3.40.50.300">
    <property type="entry name" value="P-loop containing nucleotide triphosphate hydrolases"/>
    <property type="match status" value="1"/>
</dbReference>
<accession>W1XT42</accession>
<feature type="non-terminal residue" evidence="2">
    <location>
        <position position="1"/>
    </location>
</feature>
<dbReference type="InterPro" id="IPR010914">
    <property type="entry name" value="RsgA_GTPase_dom"/>
</dbReference>
<reference evidence="2" key="1">
    <citation type="submission" date="2013-12" db="EMBL/GenBank/DDBJ databases">
        <title>A Varibaculum cambriense genome reconstructed from a premature infant gut community with otherwise low bacterial novelty that shifts toward anaerobic metabolism during the third week of life.</title>
        <authorList>
            <person name="Brown C.T."/>
            <person name="Sharon I."/>
            <person name="Thomas B.C."/>
            <person name="Castelle C.J."/>
            <person name="Morowitz M.J."/>
            <person name="Banfield J.F."/>
        </authorList>
    </citation>
    <scope>NUCLEOTIDE SEQUENCE</scope>
</reference>
<evidence type="ECO:0000259" key="1">
    <source>
        <dbReference type="PROSITE" id="PS50936"/>
    </source>
</evidence>
<dbReference type="InterPro" id="IPR027417">
    <property type="entry name" value="P-loop_NTPase"/>
</dbReference>
<dbReference type="EMBL" id="AZMM01012909">
    <property type="protein sequence ID" value="ETJ32640.1"/>
    <property type="molecule type" value="Genomic_DNA"/>
</dbReference>
<dbReference type="GO" id="GO:0005525">
    <property type="term" value="F:GTP binding"/>
    <property type="evidence" value="ECO:0007669"/>
    <property type="project" value="InterPro"/>
</dbReference>
<evidence type="ECO:0000313" key="2">
    <source>
        <dbReference type="EMBL" id="ETJ32640.1"/>
    </source>
</evidence>
<dbReference type="Pfam" id="PF03193">
    <property type="entry name" value="RsgA_GTPase"/>
    <property type="match status" value="1"/>
</dbReference>